<dbReference type="InterPro" id="IPR000667">
    <property type="entry name" value="Peptidase_S13"/>
</dbReference>
<evidence type="ECO:0000313" key="5">
    <source>
        <dbReference type="Proteomes" id="UP000612899"/>
    </source>
</evidence>
<evidence type="ECO:0000256" key="3">
    <source>
        <dbReference type="SAM" id="MobiDB-lite"/>
    </source>
</evidence>
<proteinExistence type="inferred from homology"/>
<evidence type="ECO:0000313" key="4">
    <source>
        <dbReference type="EMBL" id="GIH08328.1"/>
    </source>
</evidence>
<organism evidence="4 5">
    <name type="scientific">Rhizocola hellebori</name>
    <dbReference type="NCBI Taxonomy" id="1392758"/>
    <lineage>
        <taxon>Bacteria</taxon>
        <taxon>Bacillati</taxon>
        <taxon>Actinomycetota</taxon>
        <taxon>Actinomycetes</taxon>
        <taxon>Micromonosporales</taxon>
        <taxon>Micromonosporaceae</taxon>
        <taxon>Rhizocola</taxon>
    </lineage>
</organism>
<comment type="similarity">
    <text evidence="1">Belongs to the peptidase S13 family.</text>
</comment>
<gene>
    <name evidence="4" type="ORF">Rhe02_63950</name>
</gene>
<protein>
    <recommendedName>
        <fullName evidence="6">Serine-type D-Ala-D-Ala carboxypeptidase</fullName>
    </recommendedName>
</protein>
<dbReference type="GO" id="GO:0004185">
    <property type="term" value="F:serine-type carboxypeptidase activity"/>
    <property type="evidence" value="ECO:0007669"/>
    <property type="project" value="InterPro"/>
</dbReference>
<dbReference type="NCBIfam" id="TIGR00666">
    <property type="entry name" value="PBP4"/>
    <property type="match status" value="1"/>
</dbReference>
<comment type="caution">
    <text evidence="4">The sequence shown here is derived from an EMBL/GenBank/DDBJ whole genome shotgun (WGS) entry which is preliminary data.</text>
</comment>
<dbReference type="Proteomes" id="UP000612899">
    <property type="component" value="Unassembled WGS sequence"/>
</dbReference>
<dbReference type="AlphaFoldDB" id="A0A8J3QCJ2"/>
<name>A0A8J3QCJ2_9ACTN</name>
<dbReference type="PANTHER" id="PTHR30023">
    <property type="entry name" value="D-ALANYL-D-ALANINE CARBOXYPEPTIDASE"/>
    <property type="match status" value="1"/>
</dbReference>
<evidence type="ECO:0000256" key="1">
    <source>
        <dbReference type="ARBA" id="ARBA00006096"/>
    </source>
</evidence>
<dbReference type="InterPro" id="IPR012338">
    <property type="entry name" value="Beta-lactam/transpept-like"/>
</dbReference>
<dbReference type="PANTHER" id="PTHR30023:SF0">
    <property type="entry name" value="PENICILLIN-SENSITIVE CARBOXYPEPTIDASE A"/>
    <property type="match status" value="1"/>
</dbReference>
<dbReference type="Gene3D" id="3.40.710.10">
    <property type="entry name" value="DD-peptidase/beta-lactamase superfamily"/>
    <property type="match status" value="2"/>
</dbReference>
<keyword evidence="2" id="KW-0378">Hydrolase</keyword>
<keyword evidence="5" id="KW-1185">Reference proteome</keyword>
<evidence type="ECO:0008006" key="6">
    <source>
        <dbReference type="Google" id="ProtNLM"/>
    </source>
</evidence>
<sequence>MHKSTPPPVEKRRKLRPIVLSAALALLLLIGVGGWHWWQNRATFTTPAPASSSEPIPGPVLKPLTGAAVPTGSTLKEQLEPLVVGTVLGKNVSVSVVDLRSGKVLYERDPTNTVIPASNTKLVTAAAVLATRGAAYRITTTAVAGANPGEVVLVGAGDATLAVDGEGFYAGAARLDQLAEQIKKSLGTTKPTKVIVDGSLYSGPVLGPAWEANANEEGYTSKITALMIDGAREDPKDQETPFDRYSDPELAAGQALAKLLGVPNSAVSRGTAPAASGTAAPSASAPIAPGAQLGAVKSAPMLRQLEQMLGHSDNTLAEALARQVALAKGKPASFEGAAEAVEQVLTELGLPVGQFDLADGAGYSTQNQLSPNVLTGLMTRAADGKHAGLADLFNLLPVAGWSGSLDYRFAKPEAASGLGVVRAKSGTLQKVNSISGVVQTADGGLLAFAVLAENVPTWQYPAQDALDRIVAKIASCGCS</sequence>
<accession>A0A8J3QCJ2</accession>
<dbReference type="EMBL" id="BONY01000048">
    <property type="protein sequence ID" value="GIH08328.1"/>
    <property type="molecule type" value="Genomic_DNA"/>
</dbReference>
<dbReference type="GO" id="GO:0000270">
    <property type="term" value="P:peptidoglycan metabolic process"/>
    <property type="evidence" value="ECO:0007669"/>
    <property type="project" value="TreeGrafter"/>
</dbReference>
<dbReference type="GO" id="GO:0006508">
    <property type="term" value="P:proteolysis"/>
    <property type="evidence" value="ECO:0007669"/>
    <property type="project" value="InterPro"/>
</dbReference>
<evidence type="ECO:0000256" key="2">
    <source>
        <dbReference type="ARBA" id="ARBA00022801"/>
    </source>
</evidence>
<reference evidence="4" key="1">
    <citation type="submission" date="2021-01" db="EMBL/GenBank/DDBJ databases">
        <title>Whole genome shotgun sequence of Rhizocola hellebori NBRC 109834.</title>
        <authorList>
            <person name="Komaki H."/>
            <person name="Tamura T."/>
        </authorList>
    </citation>
    <scope>NUCLEOTIDE SEQUENCE</scope>
    <source>
        <strain evidence="4">NBRC 109834</strain>
    </source>
</reference>
<dbReference type="Pfam" id="PF02113">
    <property type="entry name" value="Peptidase_S13"/>
    <property type="match status" value="2"/>
</dbReference>
<dbReference type="SUPFAM" id="SSF56601">
    <property type="entry name" value="beta-lactamase/transpeptidase-like"/>
    <property type="match status" value="1"/>
</dbReference>
<dbReference type="PRINTS" id="PR00922">
    <property type="entry name" value="DADACBPTASE3"/>
</dbReference>
<feature type="region of interest" description="Disordered" evidence="3">
    <location>
        <begin position="267"/>
        <end position="286"/>
    </location>
</feature>
<feature type="compositionally biased region" description="Low complexity" evidence="3">
    <location>
        <begin position="270"/>
        <end position="286"/>
    </location>
</feature>